<evidence type="ECO:0000259" key="3">
    <source>
        <dbReference type="Pfam" id="PF00535"/>
    </source>
</evidence>
<dbReference type="InterPro" id="IPR001173">
    <property type="entry name" value="Glyco_trans_2-like"/>
</dbReference>
<dbReference type="Gene3D" id="3.90.550.10">
    <property type="entry name" value="Spore Coat Polysaccharide Biosynthesis Protein SpsA, Chain A"/>
    <property type="match status" value="1"/>
</dbReference>
<gene>
    <name evidence="4" type="ORF">SAMN02745138_00449</name>
</gene>
<name>A0A1M6LWB8_9FIRM</name>
<dbReference type="InterPro" id="IPR029044">
    <property type="entry name" value="Nucleotide-diphossugar_trans"/>
</dbReference>
<keyword evidence="1" id="KW-0328">Glycosyltransferase</keyword>
<dbReference type="SUPFAM" id="SSF53448">
    <property type="entry name" value="Nucleotide-diphospho-sugar transferases"/>
    <property type="match status" value="1"/>
</dbReference>
<organism evidence="4 5">
    <name type="scientific">Anaerotignum lactatifermentans DSM 14214</name>
    <dbReference type="NCBI Taxonomy" id="1121323"/>
    <lineage>
        <taxon>Bacteria</taxon>
        <taxon>Bacillati</taxon>
        <taxon>Bacillota</taxon>
        <taxon>Clostridia</taxon>
        <taxon>Lachnospirales</taxon>
        <taxon>Anaerotignaceae</taxon>
        <taxon>Anaerotignum</taxon>
    </lineage>
</organism>
<reference evidence="4 5" key="1">
    <citation type="submission" date="2016-11" db="EMBL/GenBank/DDBJ databases">
        <authorList>
            <person name="Jaros S."/>
            <person name="Januszkiewicz K."/>
            <person name="Wedrychowicz H."/>
        </authorList>
    </citation>
    <scope>NUCLEOTIDE SEQUENCE [LARGE SCALE GENOMIC DNA]</scope>
    <source>
        <strain evidence="4 5">DSM 14214</strain>
    </source>
</reference>
<evidence type="ECO:0000313" key="4">
    <source>
        <dbReference type="EMBL" id="SHJ75488.1"/>
    </source>
</evidence>
<dbReference type="Proteomes" id="UP000183975">
    <property type="component" value="Unassembled WGS sequence"/>
</dbReference>
<keyword evidence="2 4" id="KW-0808">Transferase</keyword>
<dbReference type="PANTHER" id="PTHR22916:SF51">
    <property type="entry name" value="GLYCOSYLTRANSFERASE EPSH-RELATED"/>
    <property type="match status" value="1"/>
</dbReference>
<feature type="domain" description="Glycosyltransferase 2-like" evidence="3">
    <location>
        <begin position="6"/>
        <end position="108"/>
    </location>
</feature>
<dbReference type="CDD" id="cd00761">
    <property type="entry name" value="Glyco_tranf_GTA_type"/>
    <property type="match status" value="1"/>
</dbReference>
<dbReference type="RefSeq" id="WP_072848683.1">
    <property type="nucleotide sequence ID" value="NZ_FRAH01000005.1"/>
</dbReference>
<dbReference type="EMBL" id="FRAH01000005">
    <property type="protein sequence ID" value="SHJ75488.1"/>
    <property type="molecule type" value="Genomic_DNA"/>
</dbReference>
<dbReference type="GO" id="GO:0016757">
    <property type="term" value="F:glycosyltransferase activity"/>
    <property type="evidence" value="ECO:0007669"/>
    <property type="project" value="UniProtKB-KW"/>
</dbReference>
<accession>A0A1M6LWB8</accession>
<evidence type="ECO:0000313" key="5">
    <source>
        <dbReference type="Proteomes" id="UP000183975"/>
    </source>
</evidence>
<dbReference type="OrthoDB" id="396512at2"/>
<keyword evidence="5" id="KW-1185">Reference proteome</keyword>
<protein>
    <submittedName>
        <fullName evidence="4">Glycosyltransferases involved in cell wall biogenesis</fullName>
    </submittedName>
</protein>
<sequence>MKLITFAVPCYNSQDYMRRCIDTLLTGGEKVEIIIVNDGSKDRTGEIADEYAAKYPTIVKAVHQENQGHGQGVNVGLAHATGEFYKVVDSDDWLDTEALKEVLDRMEKWRINQTPVDMLVCNYIYDHLYEGRQQQIHYRNVFESGTLCNWHEIGRFLPTQYLIMHALIFKTEVLRKSGVELPKHTFYVDNIFAYQPLPFVENIFYLDVDLYHYFIGREDQSVNEKMLMKRIDQQILVTKLVSACTDLHQVREKKLATYMTRNISVMMAISSIHLLLIGDADAMEKRRELWEYMRQMDKGLYKTLRYKRLSGLTYLPGKLGDFATLTGYRLARKLVKFQ</sequence>
<evidence type="ECO:0000256" key="1">
    <source>
        <dbReference type="ARBA" id="ARBA00022676"/>
    </source>
</evidence>
<proteinExistence type="predicted"/>
<evidence type="ECO:0000256" key="2">
    <source>
        <dbReference type="ARBA" id="ARBA00022679"/>
    </source>
</evidence>
<dbReference type="AlphaFoldDB" id="A0A1M6LWB8"/>
<dbReference type="PANTHER" id="PTHR22916">
    <property type="entry name" value="GLYCOSYLTRANSFERASE"/>
    <property type="match status" value="1"/>
</dbReference>
<dbReference type="Pfam" id="PF00535">
    <property type="entry name" value="Glycos_transf_2"/>
    <property type="match status" value="1"/>
</dbReference>